<dbReference type="PANTHER" id="PTHR14969:SF13">
    <property type="entry name" value="AT30094P"/>
    <property type="match status" value="1"/>
</dbReference>
<dbReference type="Pfam" id="PF01569">
    <property type="entry name" value="PAP2"/>
    <property type="match status" value="1"/>
</dbReference>
<feature type="domain" description="Phosphatidic acid phosphatase type 2/haloperoxidase" evidence="2">
    <location>
        <begin position="111"/>
        <end position="225"/>
    </location>
</feature>
<keyword evidence="4" id="KW-1185">Reference proteome</keyword>
<evidence type="ECO:0000313" key="4">
    <source>
        <dbReference type="Proteomes" id="UP000241010"/>
    </source>
</evidence>
<dbReference type="AlphaFoldDB" id="A0A2T4JP65"/>
<reference evidence="3 4" key="1">
    <citation type="submission" date="2018-03" db="EMBL/GenBank/DDBJ databases">
        <title>Cereibacter changlensis.</title>
        <authorList>
            <person name="Meyer T.E."/>
            <person name="Miller S."/>
            <person name="Lodha T."/>
            <person name="Gandham S."/>
            <person name="Chintalapati S."/>
            <person name="Chintalapati V.R."/>
        </authorList>
    </citation>
    <scope>NUCLEOTIDE SEQUENCE [LARGE SCALE GENOMIC DNA]</scope>
    <source>
        <strain evidence="3 4">JA139</strain>
    </source>
</reference>
<dbReference type="InterPro" id="IPR036938">
    <property type="entry name" value="PAP2/HPO_sf"/>
</dbReference>
<dbReference type="SUPFAM" id="SSF48317">
    <property type="entry name" value="Acid phosphatase/Vanadium-dependent haloperoxidase"/>
    <property type="match status" value="1"/>
</dbReference>
<feature type="transmembrane region" description="Helical" evidence="1">
    <location>
        <begin position="153"/>
        <end position="172"/>
    </location>
</feature>
<dbReference type="InterPro" id="IPR000326">
    <property type="entry name" value="PAP2/HPO"/>
</dbReference>
<feature type="transmembrane region" description="Helical" evidence="1">
    <location>
        <begin position="83"/>
        <end position="105"/>
    </location>
</feature>
<dbReference type="PROSITE" id="PS51257">
    <property type="entry name" value="PROKAR_LIPOPROTEIN"/>
    <property type="match status" value="1"/>
</dbReference>
<name>A0A2T4JP65_9RHOB</name>
<dbReference type="CDD" id="cd03392">
    <property type="entry name" value="PAP2_like_2"/>
    <property type="match status" value="1"/>
</dbReference>
<dbReference type="PANTHER" id="PTHR14969">
    <property type="entry name" value="SPHINGOSINE-1-PHOSPHATE PHOSPHOHYDROLASE"/>
    <property type="match status" value="1"/>
</dbReference>
<dbReference type="RefSeq" id="WP_107665809.1">
    <property type="nucleotide sequence ID" value="NZ_PZKG01000198.1"/>
</dbReference>
<protein>
    <submittedName>
        <fullName evidence="3">PA-phosphatase</fullName>
    </submittedName>
</protein>
<evidence type="ECO:0000256" key="1">
    <source>
        <dbReference type="SAM" id="Phobius"/>
    </source>
</evidence>
<dbReference type="SMART" id="SM00014">
    <property type="entry name" value="acidPPc"/>
    <property type="match status" value="1"/>
</dbReference>
<dbReference type="Proteomes" id="UP000241010">
    <property type="component" value="Unassembled WGS sequence"/>
</dbReference>
<keyword evidence="1" id="KW-0812">Transmembrane</keyword>
<dbReference type="EMBL" id="PZKG01000198">
    <property type="protein sequence ID" value="PTE19696.1"/>
    <property type="molecule type" value="Genomic_DNA"/>
</dbReference>
<evidence type="ECO:0000313" key="3">
    <source>
        <dbReference type="EMBL" id="PTE19696.1"/>
    </source>
</evidence>
<sequence>MAGIRKTIIGRGFGRIRGYAENGTVLLLLVLSCAAWGFLELGEAVSAGGTHSFDQRILLLMRSAADAGDPVGPPWFEEMSRDVTALGGVGVLAFLTLATGGLLGLSGRWRTMWFVFLAVGGGLLLSSLAKAGFDRPRPDLVPQFSLVHTSSFPSGHSMMAAVTYLTLAALLARSQPLRRIKIYLILLAALVTVAVGLSRIYLGVHWPTDVVAGWTAGAAWALLCLLAARLLEQRRAIEPEPPERD</sequence>
<accession>A0A2T4JP65</accession>
<keyword evidence="1" id="KW-0472">Membrane</keyword>
<dbReference type="Gene3D" id="1.20.144.10">
    <property type="entry name" value="Phosphatidic acid phosphatase type 2/haloperoxidase"/>
    <property type="match status" value="2"/>
</dbReference>
<organism evidence="3 4">
    <name type="scientific">Cereibacter changlensis JA139</name>
    <dbReference type="NCBI Taxonomy" id="1188249"/>
    <lineage>
        <taxon>Bacteria</taxon>
        <taxon>Pseudomonadati</taxon>
        <taxon>Pseudomonadota</taxon>
        <taxon>Alphaproteobacteria</taxon>
        <taxon>Rhodobacterales</taxon>
        <taxon>Paracoccaceae</taxon>
        <taxon>Cereibacter</taxon>
    </lineage>
</organism>
<keyword evidence="1" id="KW-1133">Transmembrane helix</keyword>
<feature type="transmembrane region" description="Helical" evidence="1">
    <location>
        <begin position="20"/>
        <end position="39"/>
    </location>
</feature>
<proteinExistence type="predicted"/>
<dbReference type="OrthoDB" id="9801622at2"/>
<feature type="transmembrane region" description="Helical" evidence="1">
    <location>
        <begin position="112"/>
        <end position="133"/>
    </location>
</feature>
<gene>
    <name evidence="3" type="ORF">C5F48_21540</name>
</gene>
<feature type="transmembrane region" description="Helical" evidence="1">
    <location>
        <begin position="210"/>
        <end position="231"/>
    </location>
</feature>
<comment type="caution">
    <text evidence="3">The sequence shown here is derived from an EMBL/GenBank/DDBJ whole genome shotgun (WGS) entry which is preliminary data.</text>
</comment>
<evidence type="ECO:0000259" key="2">
    <source>
        <dbReference type="SMART" id="SM00014"/>
    </source>
</evidence>
<feature type="transmembrane region" description="Helical" evidence="1">
    <location>
        <begin position="184"/>
        <end position="204"/>
    </location>
</feature>